<dbReference type="EMBL" id="JACHCB010000002">
    <property type="protein sequence ID" value="MBB6108723.1"/>
    <property type="molecule type" value="Genomic_DNA"/>
</dbReference>
<evidence type="ECO:0000313" key="2">
    <source>
        <dbReference type="Proteomes" id="UP000541583"/>
    </source>
</evidence>
<protein>
    <submittedName>
        <fullName evidence="1">Uncharacterized protein</fullName>
    </submittedName>
</protein>
<evidence type="ECO:0000313" key="1">
    <source>
        <dbReference type="EMBL" id="MBB6108723.1"/>
    </source>
</evidence>
<dbReference type="RefSeq" id="WP_076371829.1">
    <property type="nucleotide sequence ID" value="NZ_FTMG01000002.1"/>
</dbReference>
<dbReference type="Proteomes" id="UP000541583">
    <property type="component" value="Unassembled WGS sequence"/>
</dbReference>
<proteinExistence type="predicted"/>
<reference evidence="1 2" key="1">
    <citation type="submission" date="2020-08" db="EMBL/GenBank/DDBJ databases">
        <title>Genomic Encyclopedia of Type Strains, Phase IV (KMG-V): Genome sequencing to study the core and pangenomes of soil and plant-associated prokaryotes.</title>
        <authorList>
            <person name="Whitman W."/>
        </authorList>
    </citation>
    <scope>NUCLEOTIDE SEQUENCE [LARGE SCALE GENOMIC DNA]</scope>
    <source>
        <strain evidence="1 2">ANJLi2</strain>
    </source>
</reference>
<accession>A0ABR6PG39</accession>
<name>A0ABR6PG39_9SPHI</name>
<organism evidence="1 2">
    <name type="scientific">Mucilaginibacter lappiensis</name>
    <dbReference type="NCBI Taxonomy" id="354630"/>
    <lineage>
        <taxon>Bacteria</taxon>
        <taxon>Pseudomonadati</taxon>
        <taxon>Bacteroidota</taxon>
        <taxon>Sphingobacteriia</taxon>
        <taxon>Sphingobacteriales</taxon>
        <taxon>Sphingobacteriaceae</taxon>
        <taxon>Mucilaginibacter</taxon>
    </lineage>
</organism>
<gene>
    <name evidence="1" type="ORF">HDF23_001458</name>
</gene>
<keyword evidence="2" id="KW-1185">Reference proteome</keyword>
<sequence length="179" mass="21465">MPYSYKTSSDYIDELHFDYIETYSFQRGEEFEVRRKERLAEYIKLKERKRKRKLTADEEREFLKLSDEGETRYLIDIKGKFHPSSEKIQVLKRTDPKIEQLIAILRIEAKDIPQWMCAPVYRDAIVFYDDEGNIVSTLNICFSCEYMATKMFSEINADVKVYELLKQFFVDLGHEIEIR</sequence>
<comment type="caution">
    <text evidence="1">The sequence shown here is derived from an EMBL/GenBank/DDBJ whole genome shotgun (WGS) entry which is preliminary data.</text>
</comment>